<proteinExistence type="predicted"/>
<dbReference type="AlphaFoldDB" id="A0A9W2ZJ74"/>
<evidence type="ECO:0000313" key="3">
    <source>
        <dbReference type="RefSeq" id="XP_055875055.1"/>
    </source>
</evidence>
<organism evidence="2 3">
    <name type="scientific">Biomphalaria glabrata</name>
    <name type="common">Bloodfluke planorb</name>
    <name type="synonym">Freshwater snail</name>
    <dbReference type="NCBI Taxonomy" id="6526"/>
    <lineage>
        <taxon>Eukaryota</taxon>
        <taxon>Metazoa</taxon>
        <taxon>Spiralia</taxon>
        <taxon>Lophotrochozoa</taxon>
        <taxon>Mollusca</taxon>
        <taxon>Gastropoda</taxon>
        <taxon>Heterobranchia</taxon>
        <taxon>Euthyneura</taxon>
        <taxon>Panpulmonata</taxon>
        <taxon>Hygrophila</taxon>
        <taxon>Lymnaeoidea</taxon>
        <taxon>Planorbidae</taxon>
        <taxon>Biomphalaria</taxon>
    </lineage>
</organism>
<evidence type="ECO:0000256" key="1">
    <source>
        <dbReference type="SAM" id="MobiDB-lite"/>
    </source>
</evidence>
<protein>
    <submittedName>
        <fullName evidence="3">Uncharacterized protein LOC106051804</fullName>
    </submittedName>
</protein>
<name>A0A9W2ZJ74_BIOGL</name>
<evidence type="ECO:0000313" key="2">
    <source>
        <dbReference type="Proteomes" id="UP001165740"/>
    </source>
</evidence>
<keyword evidence="2" id="KW-1185">Reference proteome</keyword>
<reference evidence="3" key="1">
    <citation type="submission" date="2025-08" db="UniProtKB">
        <authorList>
            <consortium name="RefSeq"/>
        </authorList>
    </citation>
    <scope>IDENTIFICATION</scope>
</reference>
<dbReference type="GeneID" id="106051804"/>
<dbReference type="RefSeq" id="XP_055875055.1">
    <property type="nucleotide sequence ID" value="XM_056019080.1"/>
</dbReference>
<dbReference type="Proteomes" id="UP001165740">
    <property type="component" value="Chromosome 2"/>
</dbReference>
<gene>
    <name evidence="3" type="primary">LOC106051804</name>
</gene>
<feature type="compositionally biased region" description="Low complexity" evidence="1">
    <location>
        <begin position="48"/>
        <end position="68"/>
    </location>
</feature>
<feature type="region of interest" description="Disordered" evidence="1">
    <location>
        <begin position="46"/>
        <end position="85"/>
    </location>
</feature>
<accession>A0A9W2ZJ74</accession>
<sequence>MENRSVILFIYINEYKLSAISPQTYKGQPSYSICDYLRREMTKNEFKPSPISSVSSESPTTSDPTSSSSEEETHLIQPGKRKNYGNTRDVYELADVASCCFCDVDTLLLIFCCCFMIHKM</sequence>